<dbReference type="PROSITE" id="PS50883">
    <property type="entry name" value="EAL"/>
    <property type="match status" value="1"/>
</dbReference>
<dbReference type="InterPro" id="IPR035919">
    <property type="entry name" value="EAL_sf"/>
</dbReference>
<dbReference type="GO" id="GO:0071111">
    <property type="term" value="F:cyclic-guanylate-specific phosphodiesterase activity"/>
    <property type="evidence" value="ECO:0007669"/>
    <property type="project" value="InterPro"/>
</dbReference>
<dbReference type="SUPFAM" id="SSF141868">
    <property type="entry name" value="EAL domain-like"/>
    <property type="match status" value="1"/>
</dbReference>
<gene>
    <name evidence="3" type="ORF">EV665_14914</name>
</gene>
<dbReference type="SUPFAM" id="SSF55073">
    <property type="entry name" value="Nucleotide cyclase"/>
    <property type="match status" value="1"/>
</dbReference>
<dbReference type="SMART" id="SM00267">
    <property type="entry name" value="GGDEF"/>
    <property type="match status" value="1"/>
</dbReference>
<dbReference type="Gene3D" id="3.20.20.450">
    <property type="entry name" value="EAL domain"/>
    <property type="match status" value="1"/>
</dbReference>
<protein>
    <submittedName>
        <fullName evidence="3">Diguanylate cyclase (GGDEF)-like protein</fullName>
    </submittedName>
</protein>
<dbReference type="SMART" id="SM00052">
    <property type="entry name" value="EAL"/>
    <property type="match status" value="1"/>
</dbReference>
<proteinExistence type="predicted"/>
<dbReference type="CDD" id="cd01948">
    <property type="entry name" value="EAL"/>
    <property type="match status" value="1"/>
</dbReference>
<dbReference type="EMBL" id="SLVX01000049">
    <property type="protein sequence ID" value="TCN32208.1"/>
    <property type="molecule type" value="Genomic_DNA"/>
</dbReference>
<name>A0A4R2BWE6_SHIGR</name>
<dbReference type="InterPro" id="IPR029787">
    <property type="entry name" value="Nucleotide_cyclase"/>
</dbReference>
<dbReference type="Gene3D" id="3.30.70.270">
    <property type="match status" value="1"/>
</dbReference>
<dbReference type="Pfam" id="PF00990">
    <property type="entry name" value="GGDEF"/>
    <property type="match status" value="1"/>
</dbReference>
<dbReference type="PROSITE" id="PS50887">
    <property type="entry name" value="GGDEF"/>
    <property type="match status" value="1"/>
</dbReference>
<evidence type="ECO:0000259" key="1">
    <source>
        <dbReference type="PROSITE" id="PS50883"/>
    </source>
</evidence>
<keyword evidence="4" id="KW-1185">Reference proteome</keyword>
<dbReference type="AlphaFoldDB" id="A0A4R2BWE6"/>
<feature type="domain" description="GGDEF" evidence="2">
    <location>
        <begin position="25"/>
        <end position="158"/>
    </location>
</feature>
<evidence type="ECO:0000313" key="3">
    <source>
        <dbReference type="EMBL" id="TCN32208.1"/>
    </source>
</evidence>
<comment type="caution">
    <text evidence="3">The sequence shown here is derived from an EMBL/GenBank/DDBJ whole genome shotgun (WGS) entry which is preliminary data.</text>
</comment>
<dbReference type="Pfam" id="PF00563">
    <property type="entry name" value="EAL"/>
    <property type="match status" value="1"/>
</dbReference>
<dbReference type="InterPro" id="IPR001633">
    <property type="entry name" value="EAL_dom"/>
</dbReference>
<sequence length="414" mass="45578">MPGSNRHGVSAFIKRVEELVASSPEAYAILSVDIDHFRQISVSLSDEQADHLFRQLIGRLRLEVRAHDIVERTGRDGFAIFVSGVGSGNRVARLCERLLAAAHEPFPVDGNAVLIKLSIGVARQESPSVAIAELMRRADVALQFQKASGGSGFSAFTQTLDDELKRQQSIVGDLAAALDSEREIVVHYQPLFSREDLSLVGHEALVRWSHPRDGWRSPAEFLPQAEATGLIHPLGQIILDRAARAAHDHPDGFMAINVSPLQCRTAIFAQQAEARVRALGCRPEQFEIEVTEHVLLDDEQSAATLQDLRSRGFRIVLDDFGSGYCSLAYLRRFPVDKLKIDRQFISGLGEDEKSLKIVRAVVDLAHALGIRTTAEGIETQRQLDLLRDTDCDELQGYLLGRPSPMSGTMSAFGA</sequence>
<organism evidence="3 4">
    <name type="scientific">Shinella granuli</name>
    <dbReference type="NCBI Taxonomy" id="323621"/>
    <lineage>
        <taxon>Bacteria</taxon>
        <taxon>Pseudomonadati</taxon>
        <taxon>Pseudomonadota</taxon>
        <taxon>Alphaproteobacteria</taxon>
        <taxon>Hyphomicrobiales</taxon>
        <taxon>Rhizobiaceae</taxon>
        <taxon>Shinella</taxon>
    </lineage>
</organism>
<dbReference type="InterPro" id="IPR050706">
    <property type="entry name" value="Cyclic-di-GMP_PDE-like"/>
</dbReference>
<dbReference type="InterPro" id="IPR043128">
    <property type="entry name" value="Rev_trsase/Diguanyl_cyclase"/>
</dbReference>
<dbReference type="NCBIfam" id="TIGR00254">
    <property type="entry name" value="GGDEF"/>
    <property type="match status" value="1"/>
</dbReference>
<dbReference type="CDD" id="cd01949">
    <property type="entry name" value="GGDEF"/>
    <property type="match status" value="1"/>
</dbReference>
<feature type="domain" description="EAL" evidence="1">
    <location>
        <begin position="167"/>
        <end position="414"/>
    </location>
</feature>
<dbReference type="Proteomes" id="UP000295351">
    <property type="component" value="Unassembled WGS sequence"/>
</dbReference>
<accession>A0A4R2BWE6</accession>
<dbReference type="PANTHER" id="PTHR33121:SF79">
    <property type="entry name" value="CYCLIC DI-GMP PHOSPHODIESTERASE PDED-RELATED"/>
    <property type="match status" value="1"/>
</dbReference>
<dbReference type="RefSeq" id="WP_133037089.1">
    <property type="nucleotide sequence ID" value="NZ_BAABEI010000001.1"/>
</dbReference>
<dbReference type="InterPro" id="IPR000160">
    <property type="entry name" value="GGDEF_dom"/>
</dbReference>
<dbReference type="PANTHER" id="PTHR33121">
    <property type="entry name" value="CYCLIC DI-GMP PHOSPHODIESTERASE PDEF"/>
    <property type="match status" value="1"/>
</dbReference>
<reference evidence="3 4" key="1">
    <citation type="submission" date="2019-03" db="EMBL/GenBank/DDBJ databases">
        <title>Genomic Encyclopedia of Type Strains, Phase IV (KMG-IV): sequencing the most valuable type-strain genomes for metagenomic binning, comparative biology and taxonomic classification.</title>
        <authorList>
            <person name="Goeker M."/>
        </authorList>
    </citation>
    <scope>NUCLEOTIDE SEQUENCE [LARGE SCALE GENOMIC DNA]</scope>
    <source>
        <strain evidence="3 4">DSM 18401</strain>
    </source>
</reference>
<evidence type="ECO:0000259" key="2">
    <source>
        <dbReference type="PROSITE" id="PS50887"/>
    </source>
</evidence>
<evidence type="ECO:0000313" key="4">
    <source>
        <dbReference type="Proteomes" id="UP000295351"/>
    </source>
</evidence>